<feature type="chain" id="PRO_5035241983" description="Nose resistant-to-fluoxetine protein N-terminal domain-containing protein" evidence="2">
    <location>
        <begin position="24"/>
        <end position="782"/>
    </location>
</feature>
<evidence type="ECO:0000259" key="3">
    <source>
        <dbReference type="SMART" id="SM00703"/>
    </source>
</evidence>
<keyword evidence="1" id="KW-0472">Membrane</keyword>
<feature type="transmembrane region" description="Helical" evidence="1">
    <location>
        <begin position="526"/>
        <end position="547"/>
    </location>
</feature>
<dbReference type="Pfam" id="PF01757">
    <property type="entry name" value="Acyl_transf_3"/>
    <property type="match status" value="1"/>
</dbReference>
<dbReference type="SMART" id="SM00703">
    <property type="entry name" value="NRF"/>
    <property type="match status" value="1"/>
</dbReference>
<dbReference type="OrthoDB" id="10006435at2759"/>
<keyword evidence="1" id="KW-0812">Transmembrane</keyword>
<dbReference type="Pfam" id="PF20146">
    <property type="entry name" value="NRF"/>
    <property type="match status" value="1"/>
</dbReference>
<dbReference type="PANTHER" id="PTHR11161:SF0">
    <property type="entry name" value="O-ACYLTRANSFERASE LIKE PROTEIN"/>
    <property type="match status" value="1"/>
</dbReference>
<feature type="signal peptide" evidence="2">
    <location>
        <begin position="1"/>
        <end position="23"/>
    </location>
</feature>
<proteinExistence type="predicted"/>
<gene>
    <name evidence="4" type="ORF">DGAL_LOCUS2747</name>
</gene>
<feature type="transmembrane region" description="Helical" evidence="1">
    <location>
        <begin position="718"/>
        <end position="739"/>
    </location>
</feature>
<dbReference type="InterPro" id="IPR002656">
    <property type="entry name" value="Acyl_transf_3_dom"/>
</dbReference>
<keyword evidence="1" id="KW-1133">Transmembrane helix</keyword>
<dbReference type="AlphaFoldDB" id="A0A8J2RH44"/>
<protein>
    <recommendedName>
        <fullName evidence="3">Nose resistant-to-fluoxetine protein N-terminal domain-containing protein</fullName>
    </recommendedName>
</protein>
<feature type="transmembrane region" description="Helical" evidence="1">
    <location>
        <begin position="434"/>
        <end position="456"/>
    </location>
</feature>
<sequence length="782" mass="88092">MKNCLLLIAAVAVSVFFHQTGVAGQTSSRLCGIAQQEEFQSWLKLNIAEMELEDKESEKDDSKIDFIQQWLHKLVERLISTSYPTAVASNISRQCQNDSIEYVHNLYQRTWAMQMKESSGKVPVGLYGSGNLHADGLFDECLAIRAPNFGGQYCTVYFNAAPVNESEILLSEWSSRIDYNEDVEVRSANLVTILQFLGFLSPNAGRVEPKVATANAISYVFPSISFCLPSSCSAEDLGQAVAELIGSYIIANYSIVSITDEQYCFKENKNPPSFDGPDITVIIVLSLLGLLVVAATIHDAWRMFSDEPFEIKKDGPIICVLHCFSALTNGRKLLSMKVSKSPSNLSCVHGIRVLSTLWVVIGHTWIIGPSSFSVNPNMVKNDAMKWWFQGISNATISVDTFLLMSGLLVSFLLLAELDRNKGKFNVGLFYLHRYLRLTPVYAITLGFIATLIVYLGSGPNWYNVHLSAYGCRINWWWHLLYINNLFPTDISVQCMEQTWYLALDMQLFIVSPLVIYLLWRVKKIGMALLLFLFIGTIAANFAIFAIYDLMPTVMPTRTMDTIAMGLDADYYYTKPWTRAPPYIIGVWLGWLLHVTKESQKRTSKIILVIFWTISTAIILAVIYGLIPYLDETTVPVINPTISLFYGSLHRTAWAAAVAWIVFACSKGYGGIINQLLSWKGFLPLSRLSYCVYLIHFAYLDVFYASNRKLVYYTFNSQLTTYFGIVVTVFGLAFLVSIIVEASFLNIEKLCFAAFTPRMYIVPKLDICPPLFYNMGFQLNIAR</sequence>
<keyword evidence="2" id="KW-0732">Signal</keyword>
<evidence type="ECO:0000256" key="2">
    <source>
        <dbReference type="SAM" id="SignalP"/>
    </source>
</evidence>
<keyword evidence="5" id="KW-1185">Reference proteome</keyword>
<feature type="transmembrane region" description="Helical" evidence="1">
    <location>
        <begin position="386"/>
        <end position="414"/>
    </location>
</feature>
<name>A0A8J2RH44_9CRUS</name>
<comment type="caution">
    <text evidence="4">The sequence shown here is derived from an EMBL/GenBank/DDBJ whole genome shotgun (WGS) entry which is preliminary data.</text>
</comment>
<dbReference type="Proteomes" id="UP000789390">
    <property type="component" value="Unassembled WGS sequence"/>
</dbReference>
<dbReference type="InterPro" id="IPR052728">
    <property type="entry name" value="O2_lipid_transport_reg"/>
</dbReference>
<feature type="transmembrane region" description="Helical" evidence="1">
    <location>
        <begin position="279"/>
        <end position="297"/>
    </location>
</feature>
<dbReference type="GO" id="GO:0016747">
    <property type="term" value="F:acyltransferase activity, transferring groups other than amino-acyl groups"/>
    <property type="evidence" value="ECO:0007669"/>
    <property type="project" value="InterPro"/>
</dbReference>
<feature type="transmembrane region" description="Helical" evidence="1">
    <location>
        <begin position="345"/>
        <end position="366"/>
    </location>
</feature>
<dbReference type="EMBL" id="CAKKLH010000037">
    <property type="protein sequence ID" value="CAH0100494.1"/>
    <property type="molecule type" value="Genomic_DNA"/>
</dbReference>
<feature type="transmembrane region" description="Helical" evidence="1">
    <location>
        <begin position="605"/>
        <end position="626"/>
    </location>
</feature>
<feature type="transmembrane region" description="Helical" evidence="1">
    <location>
        <begin position="499"/>
        <end position="519"/>
    </location>
</feature>
<feature type="transmembrane region" description="Helical" evidence="1">
    <location>
        <begin position="652"/>
        <end position="669"/>
    </location>
</feature>
<feature type="transmembrane region" description="Helical" evidence="1">
    <location>
        <begin position="576"/>
        <end position="593"/>
    </location>
</feature>
<organism evidence="4 5">
    <name type="scientific">Daphnia galeata</name>
    <dbReference type="NCBI Taxonomy" id="27404"/>
    <lineage>
        <taxon>Eukaryota</taxon>
        <taxon>Metazoa</taxon>
        <taxon>Ecdysozoa</taxon>
        <taxon>Arthropoda</taxon>
        <taxon>Crustacea</taxon>
        <taxon>Branchiopoda</taxon>
        <taxon>Diplostraca</taxon>
        <taxon>Cladocera</taxon>
        <taxon>Anomopoda</taxon>
        <taxon>Daphniidae</taxon>
        <taxon>Daphnia</taxon>
    </lineage>
</organism>
<evidence type="ECO:0000313" key="4">
    <source>
        <dbReference type="EMBL" id="CAH0100494.1"/>
    </source>
</evidence>
<feature type="transmembrane region" description="Helical" evidence="1">
    <location>
        <begin position="681"/>
        <end position="698"/>
    </location>
</feature>
<reference evidence="4" key="1">
    <citation type="submission" date="2021-11" db="EMBL/GenBank/DDBJ databases">
        <authorList>
            <person name="Schell T."/>
        </authorList>
    </citation>
    <scope>NUCLEOTIDE SEQUENCE</scope>
    <source>
        <strain evidence="4">M5</strain>
    </source>
</reference>
<feature type="domain" description="Nose resistant-to-fluoxetine protein N-terminal" evidence="3">
    <location>
        <begin position="92"/>
        <end position="258"/>
    </location>
</feature>
<dbReference type="InterPro" id="IPR006621">
    <property type="entry name" value="Nose-resist-to-fluoxetine_N"/>
</dbReference>
<evidence type="ECO:0000313" key="5">
    <source>
        <dbReference type="Proteomes" id="UP000789390"/>
    </source>
</evidence>
<dbReference type="PANTHER" id="PTHR11161">
    <property type="entry name" value="O-ACYLTRANSFERASE"/>
    <property type="match status" value="1"/>
</dbReference>
<evidence type="ECO:0000256" key="1">
    <source>
        <dbReference type="SAM" id="Phobius"/>
    </source>
</evidence>
<accession>A0A8J2RH44</accession>